<comment type="subcellular location">
    <subcellularLocation>
        <location evidence="9">Cell inner membrane</location>
        <topology evidence="9">Multi-pass membrane protein</topology>
    </subcellularLocation>
    <subcellularLocation>
        <location evidence="1">Cell membrane</location>
        <topology evidence="1">Multi-pass membrane protein</topology>
    </subcellularLocation>
</comment>
<comment type="similarity">
    <text evidence="2 9">Belongs to the CN hydrolase family. Apolipoprotein N-acyltransferase subfamily.</text>
</comment>
<keyword evidence="8 9" id="KW-0012">Acyltransferase</keyword>
<keyword evidence="6 9" id="KW-1133">Transmembrane helix</keyword>
<accession>A3UAJ9</accession>
<evidence type="ECO:0000256" key="9">
    <source>
        <dbReference type="HAMAP-Rule" id="MF_01148"/>
    </source>
</evidence>
<comment type="pathway">
    <text evidence="9">Protein modification; lipoprotein biosynthesis (N-acyl transfer).</text>
</comment>
<dbReference type="Gene3D" id="3.60.110.10">
    <property type="entry name" value="Carbon-nitrogen hydrolase"/>
    <property type="match status" value="1"/>
</dbReference>
<dbReference type="Pfam" id="PF20154">
    <property type="entry name" value="LNT_N"/>
    <property type="match status" value="1"/>
</dbReference>
<dbReference type="GO" id="GO:0005886">
    <property type="term" value="C:plasma membrane"/>
    <property type="evidence" value="ECO:0007669"/>
    <property type="project" value="UniProtKB-SubCell"/>
</dbReference>
<dbReference type="GO" id="GO:0042158">
    <property type="term" value="P:lipoprotein biosynthetic process"/>
    <property type="evidence" value="ECO:0007669"/>
    <property type="project" value="UniProtKB-UniRule"/>
</dbReference>
<evidence type="ECO:0000256" key="8">
    <source>
        <dbReference type="ARBA" id="ARBA00023315"/>
    </source>
</evidence>
<keyword evidence="11" id="KW-0449">Lipoprotein</keyword>
<sequence length="527" mass="60356">MRHLILSLLSGVLLALAWPTYGIPQLLFFAFVPLLIVIHERSASQKKSGWLILGLSYLSFFIWNIVSTYWLYYSTPFGMWFAVLVNTLLMALVFLFYYKITKRLDFKKSALFLVLLWISFEYLHLQWEFSWPWLNLGNAFAEYTSWIQWYEYTGAFGGTLWVWIGNFIIFKATLLYLKYKETKLILNGAIKLMACIGLPLLVSVIILKTYKTSTKTAEVVILQPNIDPYNEKYNITDSNIQTLLTTLAEERVTDSTALVLAPETVFADNTPLSKINYSPAYQFGKTMVSKHYKLSILSGISMYDYFTESSRVTPQSNSHPKGGWFDDYNSAYMMNTSKDIQLYHKSKLVVGVENFPYQGLLKPLLGDVMLDLGGTVAMKTTQEDREAFTLNYNIKTAPIICYESIYGEFVTGYVRNGAQFLSIITNDAWWSNTQGHKQHFNYARLRAIETRRSIARSANTGISGFISETGEVLETLGYEKQGSIKGTVTLNDTMTFYVKYGDYIARTSAFVLIFLFLYAITRRRGEV</sequence>
<dbReference type="eggNOG" id="COG0815">
    <property type="taxonomic scope" value="Bacteria"/>
</dbReference>
<dbReference type="HOGENOM" id="CLU_019563_1_2_10"/>
<feature type="transmembrane region" description="Helical" evidence="9">
    <location>
        <begin position="184"/>
        <end position="207"/>
    </location>
</feature>
<dbReference type="RefSeq" id="WP_013188216.1">
    <property type="nucleotide sequence ID" value="NC_014230.1"/>
</dbReference>
<dbReference type="PANTHER" id="PTHR38686:SF1">
    <property type="entry name" value="APOLIPOPROTEIN N-ACYLTRANSFERASE"/>
    <property type="match status" value="1"/>
</dbReference>
<organism evidence="11 12">
    <name type="scientific">Croceibacter atlanticus (strain ATCC BAA-628 / JCM 21780 / CIP 108009 / IAM 15332 / KCTC 12090 / HTCC2559)</name>
    <dbReference type="NCBI Taxonomy" id="216432"/>
    <lineage>
        <taxon>Bacteria</taxon>
        <taxon>Pseudomonadati</taxon>
        <taxon>Bacteroidota</taxon>
        <taxon>Flavobacteriia</taxon>
        <taxon>Flavobacteriales</taxon>
        <taxon>Flavobacteriaceae</taxon>
        <taxon>Croceibacter</taxon>
    </lineage>
</organism>
<comment type="function">
    <text evidence="9">Catalyzes the phospholipid dependent N-acylation of the N-terminal cysteine of apolipoprotein, the last step in lipoprotein maturation.</text>
</comment>
<dbReference type="GO" id="GO:0016410">
    <property type="term" value="F:N-acyltransferase activity"/>
    <property type="evidence" value="ECO:0007669"/>
    <property type="project" value="UniProtKB-UniRule"/>
</dbReference>
<evidence type="ECO:0000256" key="4">
    <source>
        <dbReference type="ARBA" id="ARBA00022679"/>
    </source>
</evidence>
<dbReference type="InterPro" id="IPR003010">
    <property type="entry name" value="C-N_Hydrolase"/>
</dbReference>
<proteinExistence type="inferred from homology"/>
<dbReference type="PANTHER" id="PTHR38686">
    <property type="entry name" value="APOLIPOPROTEIN N-ACYLTRANSFERASE"/>
    <property type="match status" value="1"/>
</dbReference>
<keyword evidence="4 9" id="KW-0808">Transferase</keyword>
<keyword evidence="9" id="KW-0997">Cell inner membrane</keyword>
<dbReference type="STRING" id="216432.CA2559_12383"/>
<evidence type="ECO:0000259" key="10">
    <source>
        <dbReference type="PROSITE" id="PS50263"/>
    </source>
</evidence>
<dbReference type="CDD" id="cd07571">
    <property type="entry name" value="ALP_N-acyl_transferase"/>
    <property type="match status" value="1"/>
</dbReference>
<dbReference type="AlphaFoldDB" id="A3UAJ9"/>
<keyword evidence="5 9" id="KW-0812">Transmembrane</keyword>
<feature type="domain" description="CN hydrolase" evidence="10">
    <location>
        <begin position="222"/>
        <end position="490"/>
    </location>
</feature>
<dbReference type="NCBIfam" id="TIGR00546">
    <property type="entry name" value="lnt"/>
    <property type="match status" value="1"/>
</dbReference>
<dbReference type="PROSITE" id="PS50263">
    <property type="entry name" value="CN_HYDROLASE"/>
    <property type="match status" value="1"/>
</dbReference>
<dbReference type="Pfam" id="PF00795">
    <property type="entry name" value="CN_hydrolase"/>
    <property type="match status" value="1"/>
</dbReference>
<dbReference type="InterPro" id="IPR045378">
    <property type="entry name" value="LNT_N"/>
</dbReference>
<dbReference type="GeneID" id="89454191"/>
<dbReference type="EMBL" id="CP002046">
    <property type="protein sequence ID" value="EAP86835.1"/>
    <property type="molecule type" value="Genomic_DNA"/>
</dbReference>
<dbReference type="UniPathway" id="UPA00666"/>
<dbReference type="OrthoDB" id="9804277at2"/>
<evidence type="ECO:0000313" key="12">
    <source>
        <dbReference type="Proteomes" id="UP000002297"/>
    </source>
</evidence>
<reference evidence="11 12" key="1">
    <citation type="journal article" date="2010" name="J. Bacteriol.">
        <title>The complete genome sequence of Croceibacter atlanticus HTCC2559T.</title>
        <authorList>
            <person name="Oh H.M."/>
            <person name="Kang I."/>
            <person name="Ferriera S."/>
            <person name="Giovannoni S.J."/>
            <person name="Cho J.C."/>
        </authorList>
    </citation>
    <scope>NUCLEOTIDE SEQUENCE [LARGE SCALE GENOMIC DNA]</scope>
    <source>
        <strain evidence="12">ATCC BAA-628 / HTCC2559 / KCTC 12090</strain>
    </source>
</reference>
<feature type="transmembrane region" description="Helical" evidence="9">
    <location>
        <begin position="50"/>
        <end position="72"/>
    </location>
</feature>
<dbReference type="SUPFAM" id="SSF56317">
    <property type="entry name" value="Carbon-nitrogen hydrolase"/>
    <property type="match status" value="1"/>
</dbReference>
<feature type="transmembrane region" description="Helical" evidence="9">
    <location>
        <begin position="78"/>
        <end position="98"/>
    </location>
</feature>
<dbReference type="InterPro" id="IPR004563">
    <property type="entry name" value="Apolipo_AcylTrfase"/>
</dbReference>
<comment type="catalytic activity">
    <reaction evidence="9">
        <text>N-terminal S-1,2-diacyl-sn-glyceryl-L-cysteinyl-[lipoprotein] + a glycerophospholipid = N-acyl-S-1,2-diacyl-sn-glyceryl-L-cysteinyl-[lipoprotein] + a 2-acyl-sn-glycero-3-phospholipid + H(+)</text>
        <dbReference type="Rhea" id="RHEA:48228"/>
        <dbReference type="Rhea" id="RHEA-COMP:14681"/>
        <dbReference type="Rhea" id="RHEA-COMP:14684"/>
        <dbReference type="ChEBI" id="CHEBI:15378"/>
        <dbReference type="ChEBI" id="CHEBI:136912"/>
        <dbReference type="ChEBI" id="CHEBI:140656"/>
        <dbReference type="ChEBI" id="CHEBI:140657"/>
        <dbReference type="ChEBI" id="CHEBI:140660"/>
        <dbReference type="EC" id="2.3.1.269"/>
    </reaction>
</comment>
<dbReference type="Proteomes" id="UP000002297">
    <property type="component" value="Chromosome"/>
</dbReference>
<evidence type="ECO:0000313" key="11">
    <source>
        <dbReference type="EMBL" id="EAP86835.1"/>
    </source>
</evidence>
<evidence type="ECO:0000256" key="3">
    <source>
        <dbReference type="ARBA" id="ARBA00022475"/>
    </source>
</evidence>
<dbReference type="EC" id="2.3.1.269" evidence="9"/>
<dbReference type="HAMAP" id="MF_01148">
    <property type="entry name" value="Lnt"/>
    <property type="match status" value="1"/>
</dbReference>
<name>A3UAJ9_CROAH</name>
<evidence type="ECO:0000256" key="2">
    <source>
        <dbReference type="ARBA" id="ARBA00010065"/>
    </source>
</evidence>
<dbReference type="KEGG" id="cat:CA2559_12383"/>
<keyword evidence="12" id="KW-1185">Reference proteome</keyword>
<dbReference type="InterPro" id="IPR036526">
    <property type="entry name" value="C-N_Hydrolase_sf"/>
</dbReference>
<feature type="transmembrane region" description="Helical" evidence="9">
    <location>
        <begin position="110"/>
        <end position="127"/>
    </location>
</feature>
<feature type="transmembrane region" description="Helical" evidence="9">
    <location>
        <begin position="503"/>
        <end position="521"/>
    </location>
</feature>
<evidence type="ECO:0000256" key="7">
    <source>
        <dbReference type="ARBA" id="ARBA00023136"/>
    </source>
</evidence>
<gene>
    <name evidence="9" type="primary">lnt</name>
    <name evidence="11" type="ordered locus">CA2559_12383</name>
</gene>
<evidence type="ECO:0000256" key="1">
    <source>
        <dbReference type="ARBA" id="ARBA00004651"/>
    </source>
</evidence>
<keyword evidence="7 9" id="KW-0472">Membrane</keyword>
<evidence type="ECO:0000256" key="5">
    <source>
        <dbReference type="ARBA" id="ARBA00022692"/>
    </source>
</evidence>
<evidence type="ECO:0000256" key="6">
    <source>
        <dbReference type="ARBA" id="ARBA00022989"/>
    </source>
</evidence>
<protein>
    <recommendedName>
        <fullName evidence="9">Apolipoprotein N-acyltransferase</fullName>
        <shortName evidence="9">ALP N-acyltransferase</shortName>
        <ecNumber evidence="9">2.3.1.269</ecNumber>
    </recommendedName>
</protein>
<keyword evidence="3 9" id="KW-1003">Cell membrane</keyword>
<feature type="transmembrane region" description="Helical" evidence="9">
    <location>
        <begin position="160"/>
        <end position="177"/>
    </location>
</feature>